<keyword evidence="1" id="KW-1133">Transmembrane helix</keyword>
<evidence type="ECO:0000313" key="2">
    <source>
        <dbReference type="EMBL" id="MBL4931028.1"/>
    </source>
</evidence>
<dbReference type="EMBL" id="JAESWA010000017">
    <property type="protein sequence ID" value="MBL4931028.1"/>
    <property type="molecule type" value="Genomic_DNA"/>
</dbReference>
<dbReference type="Proteomes" id="UP000623681">
    <property type="component" value="Unassembled WGS sequence"/>
</dbReference>
<evidence type="ECO:0000256" key="1">
    <source>
        <dbReference type="SAM" id="Phobius"/>
    </source>
</evidence>
<dbReference type="RefSeq" id="WP_202766402.1">
    <property type="nucleotide sequence ID" value="NZ_JAESWA010000017.1"/>
</dbReference>
<name>A0A937FD28_9CLOT</name>
<accession>A0A937FD28</accession>
<organism evidence="2 3">
    <name type="scientific">Clostridium paridis</name>
    <dbReference type="NCBI Taxonomy" id="2803863"/>
    <lineage>
        <taxon>Bacteria</taxon>
        <taxon>Bacillati</taxon>
        <taxon>Bacillota</taxon>
        <taxon>Clostridia</taxon>
        <taxon>Eubacteriales</taxon>
        <taxon>Clostridiaceae</taxon>
        <taxon>Clostridium</taxon>
    </lineage>
</organism>
<dbReference type="AlphaFoldDB" id="A0A937FD28"/>
<proteinExistence type="predicted"/>
<sequence length="136" mass="15920">MRIYKNFIPIEISIKEKKKSTKRFKNLINILLIINIVLLPIAVKKIIQLTSFKESKPVLKTSKNNFNEEKIKYILEFSKEENTNVRIDNNSFYIKIINADESSSAMNKIKKIDEEGKVNIKDINYNKDNIEIKGEL</sequence>
<reference evidence="2" key="1">
    <citation type="submission" date="2021-01" db="EMBL/GenBank/DDBJ databases">
        <title>Genome public.</title>
        <authorList>
            <person name="Liu C."/>
            <person name="Sun Q."/>
        </authorList>
    </citation>
    <scope>NUCLEOTIDE SEQUENCE</scope>
    <source>
        <strain evidence="2">YIM B02565</strain>
    </source>
</reference>
<evidence type="ECO:0000313" key="3">
    <source>
        <dbReference type="Proteomes" id="UP000623681"/>
    </source>
</evidence>
<gene>
    <name evidence="2" type="ORF">JK634_04360</name>
</gene>
<keyword evidence="3" id="KW-1185">Reference proteome</keyword>
<keyword evidence="1" id="KW-0472">Membrane</keyword>
<keyword evidence="1" id="KW-0812">Transmembrane</keyword>
<comment type="caution">
    <text evidence="2">The sequence shown here is derived from an EMBL/GenBank/DDBJ whole genome shotgun (WGS) entry which is preliminary data.</text>
</comment>
<protein>
    <submittedName>
        <fullName evidence="2">Uncharacterized protein</fullName>
    </submittedName>
</protein>
<feature type="transmembrane region" description="Helical" evidence="1">
    <location>
        <begin position="24"/>
        <end position="43"/>
    </location>
</feature>